<dbReference type="HAMAP" id="MF_00775">
    <property type="entry name" value="UPF0311"/>
    <property type="match status" value="1"/>
</dbReference>
<name>A0AAD6CRS8_9EURO</name>
<dbReference type="InterPro" id="IPR020915">
    <property type="entry name" value="UPF0311"/>
</dbReference>
<dbReference type="AlphaFoldDB" id="A0AAD6CRS8"/>
<organism evidence="1 2">
    <name type="scientific">Penicillium frequentans</name>
    <dbReference type="NCBI Taxonomy" id="3151616"/>
    <lineage>
        <taxon>Eukaryota</taxon>
        <taxon>Fungi</taxon>
        <taxon>Dikarya</taxon>
        <taxon>Ascomycota</taxon>
        <taxon>Pezizomycotina</taxon>
        <taxon>Eurotiomycetes</taxon>
        <taxon>Eurotiomycetidae</taxon>
        <taxon>Eurotiales</taxon>
        <taxon>Aspergillaceae</taxon>
        <taxon>Penicillium</taxon>
    </lineage>
</organism>
<dbReference type="Proteomes" id="UP001220324">
    <property type="component" value="Unassembled WGS sequence"/>
</dbReference>
<sequence>MAPTLEFAFTLHVDLSPALEFGDTPCGSRRFIPITGGTVEGPKLTATILPGGGDWNVLREDGVGHLFAKYTIETSDGVPISVTNEGWIRKFRRNDGSEKVAEDQWYAKTNPRFEVRNGPYDWLNRTVFVGELRKPNIPNHVDIDVYSVE</sequence>
<keyword evidence="2" id="KW-1185">Reference proteome</keyword>
<dbReference type="PANTHER" id="PTHR37315">
    <property type="entry name" value="UPF0311 PROTEIN BLR7842"/>
    <property type="match status" value="1"/>
</dbReference>
<accession>A0AAD6CRS8</accession>
<protein>
    <submittedName>
        <fullName evidence="1">Uncharacterized protein</fullName>
    </submittedName>
</protein>
<gene>
    <name evidence="1" type="ORF">N7494_007080</name>
</gene>
<evidence type="ECO:0000313" key="2">
    <source>
        <dbReference type="Proteomes" id="UP001220324"/>
    </source>
</evidence>
<reference evidence="1 2" key="1">
    <citation type="journal article" date="2023" name="IMA Fungus">
        <title>Comparative genomic study of the Penicillium genus elucidates a diverse pangenome and 15 lateral gene transfer events.</title>
        <authorList>
            <person name="Petersen C."/>
            <person name="Sorensen T."/>
            <person name="Nielsen M.R."/>
            <person name="Sondergaard T.E."/>
            <person name="Sorensen J.L."/>
            <person name="Fitzpatrick D.A."/>
            <person name="Frisvad J.C."/>
            <person name="Nielsen K.L."/>
        </authorList>
    </citation>
    <scope>NUCLEOTIDE SEQUENCE [LARGE SCALE GENOMIC DNA]</scope>
    <source>
        <strain evidence="1 2">IBT 35679</strain>
    </source>
</reference>
<dbReference type="Pfam" id="PF11578">
    <property type="entry name" value="DUF3237"/>
    <property type="match status" value="1"/>
</dbReference>
<proteinExistence type="inferred from homology"/>
<dbReference type="Gene3D" id="2.40.160.20">
    <property type="match status" value="1"/>
</dbReference>
<evidence type="ECO:0000313" key="1">
    <source>
        <dbReference type="EMBL" id="KAJ5537601.1"/>
    </source>
</evidence>
<dbReference type="PANTHER" id="PTHR37315:SF1">
    <property type="entry name" value="UPF0311 PROTEIN BLR7842"/>
    <property type="match status" value="1"/>
</dbReference>
<dbReference type="EMBL" id="JAQIZZ010000006">
    <property type="protein sequence ID" value="KAJ5537601.1"/>
    <property type="molecule type" value="Genomic_DNA"/>
</dbReference>
<comment type="caution">
    <text evidence="1">The sequence shown here is derived from an EMBL/GenBank/DDBJ whole genome shotgun (WGS) entry which is preliminary data.</text>
</comment>